<proteinExistence type="predicted"/>
<comment type="caution">
    <text evidence="1">The sequence shown here is derived from an EMBL/GenBank/DDBJ whole genome shotgun (WGS) entry which is preliminary data.</text>
</comment>
<gene>
    <name evidence="1" type="ORF">HPB49_020958</name>
</gene>
<evidence type="ECO:0000313" key="2">
    <source>
        <dbReference type="Proteomes" id="UP000821865"/>
    </source>
</evidence>
<accession>A0ACB8E3C0</accession>
<name>A0ACB8E3C0_DERSI</name>
<sequence>MKLSSGCWLHPTALWNTTNAAAALPHGLESSQVTGVEKSSLRGSKKSSLRSSTSGKGRTSGDKSPLQEDKKSSLRSSEIDKEAVAGSGKVSLPGSKKSSLRSSASGKAAVSSPEQALTPKEAPGLPQIAEETAGPLAEVEVQLSALESEQSLPSQPPSEGLPALMGIEERSALTAPLLMLAYDVEAAMASAIVKTPSLTSSKKATPRSSISEKGSVPSTSKEPMAGVDKATPQDEEKVPPPSRAISPGVPPSPAKSTQKNMPIIGLAAFVVMIVGVLVVMVLLRRRTTSGHGGSDTDSDSLTTCHSEPCAHVARLLSESISADSEPCDDFYEYVCGNWNHMGSQGDVLFQKLVDEVTELARNVRVPVAGQTAVQKAALAYQACENIVAQNNTSLTTVMRILKQAGFYSPPAWTGPVNALNSTFFLGVRWSIAAPVKLTYAQPTDRGITLRMAPSESLKAYVHRRKKPDFYAKMKDDYDALSTIDKDPKIDYNAWMQIDKDVIEETQQKLQTVALGNDFAGWNETTIENAIQNVSQQQWVSLLKDYFGRYNESLRFYVDSLYLFRKFMQLPDAVGAQKAQAYFKWYMVEILATKVYAPWVIREFQTYEEALNYQYRLCFVIVEQTASYAFLAPYVTMMFTDEVRDDIRQLLQKVRRSYSSVFADINSLQSSVRMLPSYANSTGRIFELLQLTEEHSLEENYAHYEDMTSDPLENWRRLVRGRSSSFWSRVSMGTADALPSDLLYYEVESMFYDFSLRPDVAVLPAYDIRAPILLKLASLGSLMASAMAKVLYASQMNKKNWHATAECILQQPMQKQQQQNNNTHDAETGQVVFLERAIAIAVIDSAARSQVEESESAVALPGMPELPGMKLLYAVWCYQQCGEKEGKRLCNEPLKELSFFGDTFKCGPDAAMRKSDPCTAAWFNFDPQAR</sequence>
<dbReference type="EMBL" id="CM023470">
    <property type="protein sequence ID" value="KAH7981013.1"/>
    <property type="molecule type" value="Genomic_DNA"/>
</dbReference>
<dbReference type="Proteomes" id="UP000821865">
    <property type="component" value="Chromosome 1"/>
</dbReference>
<reference evidence="1" key="1">
    <citation type="submission" date="2020-05" db="EMBL/GenBank/DDBJ databases">
        <title>Large-scale comparative analyses of tick genomes elucidate their genetic diversity and vector capacities.</title>
        <authorList>
            <person name="Jia N."/>
            <person name="Wang J."/>
            <person name="Shi W."/>
            <person name="Du L."/>
            <person name="Sun Y."/>
            <person name="Zhan W."/>
            <person name="Jiang J."/>
            <person name="Wang Q."/>
            <person name="Zhang B."/>
            <person name="Ji P."/>
            <person name="Sakyi L.B."/>
            <person name="Cui X."/>
            <person name="Yuan T."/>
            <person name="Jiang B."/>
            <person name="Yang W."/>
            <person name="Lam T.T.-Y."/>
            <person name="Chang Q."/>
            <person name="Ding S."/>
            <person name="Wang X."/>
            <person name="Zhu J."/>
            <person name="Ruan X."/>
            <person name="Zhao L."/>
            <person name="Wei J."/>
            <person name="Que T."/>
            <person name="Du C."/>
            <person name="Cheng J."/>
            <person name="Dai P."/>
            <person name="Han X."/>
            <person name="Huang E."/>
            <person name="Gao Y."/>
            <person name="Liu J."/>
            <person name="Shao H."/>
            <person name="Ye R."/>
            <person name="Li L."/>
            <person name="Wei W."/>
            <person name="Wang X."/>
            <person name="Wang C."/>
            <person name="Yang T."/>
            <person name="Huo Q."/>
            <person name="Li W."/>
            <person name="Guo W."/>
            <person name="Chen H."/>
            <person name="Zhou L."/>
            <person name="Ni X."/>
            <person name="Tian J."/>
            <person name="Zhou Y."/>
            <person name="Sheng Y."/>
            <person name="Liu T."/>
            <person name="Pan Y."/>
            <person name="Xia L."/>
            <person name="Li J."/>
            <person name="Zhao F."/>
            <person name="Cao W."/>
        </authorList>
    </citation>
    <scope>NUCLEOTIDE SEQUENCE</scope>
    <source>
        <strain evidence="1">Dsil-2018</strain>
    </source>
</reference>
<organism evidence="1 2">
    <name type="scientific">Dermacentor silvarum</name>
    <name type="common">Tick</name>
    <dbReference type="NCBI Taxonomy" id="543639"/>
    <lineage>
        <taxon>Eukaryota</taxon>
        <taxon>Metazoa</taxon>
        <taxon>Ecdysozoa</taxon>
        <taxon>Arthropoda</taxon>
        <taxon>Chelicerata</taxon>
        <taxon>Arachnida</taxon>
        <taxon>Acari</taxon>
        <taxon>Parasitiformes</taxon>
        <taxon>Ixodida</taxon>
        <taxon>Ixodoidea</taxon>
        <taxon>Ixodidae</taxon>
        <taxon>Rhipicephalinae</taxon>
        <taxon>Dermacentor</taxon>
    </lineage>
</organism>
<keyword evidence="2" id="KW-1185">Reference proteome</keyword>
<evidence type="ECO:0000313" key="1">
    <source>
        <dbReference type="EMBL" id="KAH7981013.1"/>
    </source>
</evidence>
<protein>
    <submittedName>
        <fullName evidence="1">Uncharacterized protein</fullName>
    </submittedName>
</protein>